<evidence type="ECO:0008006" key="4">
    <source>
        <dbReference type="Google" id="ProtNLM"/>
    </source>
</evidence>
<feature type="transmembrane region" description="Helical" evidence="1">
    <location>
        <begin position="134"/>
        <end position="154"/>
    </location>
</feature>
<keyword evidence="3" id="KW-1185">Reference proteome</keyword>
<feature type="transmembrane region" description="Helical" evidence="1">
    <location>
        <begin position="73"/>
        <end position="97"/>
    </location>
</feature>
<evidence type="ECO:0000313" key="2">
    <source>
        <dbReference type="EMBL" id="KQB36179.1"/>
    </source>
</evidence>
<organism evidence="2 3">
    <name type="scientific">Acidiplasma cupricumulans</name>
    <dbReference type="NCBI Taxonomy" id="312540"/>
    <lineage>
        <taxon>Archaea</taxon>
        <taxon>Methanobacteriati</taxon>
        <taxon>Thermoplasmatota</taxon>
        <taxon>Thermoplasmata</taxon>
        <taxon>Thermoplasmatales</taxon>
        <taxon>Ferroplasmaceae</taxon>
        <taxon>Acidiplasma</taxon>
    </lineage>
</organism>
<proteinExistence type="predicted"/>
<dbReference type="InParanoid" id="A0A0Q0RV56"/>
<keyword evidence="1" id="KW-0472">Membrane</keyword>
<evidence type="ECO:0000256" key="1">
    <source>
        <dbReference type="SAM" id="Phobius"/>
    </source>
</evidence>
<dbReference type="EMBL" id="LKBH01000056">
    <property type="protein sequence ID" value="KQB36179.1"/>
    <property type="molecule type" value="Genomic_DNA"/>
</dbReference>
<protein>
    <recommendedName>
        <fullName evidence="4">Multipass membrane protein</fullName>
    </recommendedName>
</protein>
<accession>A0A0Q0RV56</accession>
<evidence type="ECO:0000313" key="3">
    <source>
        <dbReference type="Proteomes" id="UP000050301"/>
    </source>
</evidence>
<feature type="transmembrane region" description="Helical" evidence="1">
    <location>
        <begin position="29"/>
        <end position="53"/>
    </location>
</feature>
<comment type="caution">
    <text evidence="2">The sequence shown here is derived from an EMBL/GenBank/DDBJ whole genome shotgun (WGS) entry which is preliminary data.</text>
</comment>
<name>A0A0Q0RV56_9ARCH</name>
<dbReference type="AlphaFoldDB" id="A0A0Q0RV56"/>
<keyword evidence="1" id="KW-0812">Transmembrane</keyword>
<reference evidence="2 3" key="1">
    <citation type="submission" date="2015-09" db="EMBL/GenBank/DDBJ databases">
        <title>Heavy metals and arsenic resistance mechanisms in polyextremophilic archaea of the family Ferroplasmaceae.</title>
        <authorList>
            <person name="Bulaev A.G."/>
            <person name="Kanygina A.V."/>
        </authorList>
    </citation>
    <scope>NUCLEOTIDE SEQUENCE [LARGE SCALE GENOMIC DNA]</scope>
    <source>
        <strain evidence="2 3">BH2</strain>
    </source>
</reference>
<dbReference type="Proteomes" id="UP000050301">
    <property type="component" value="Unassembled WGS sequence"/>
</dbReference>
<sequence>MHSKTFIKKIGNNNILSLHAIYMEEKFKYAYYFTGGLVLLLFIQFILGIYINLYVNFPPITSHGFMRMPMTNFIPIMIHMVFGFLILFASFIIFYLMLKISDNVLIISSTISFIFVLIAGLSGFLFLFNESNTYSFLMAFSFIVIFVLQFVNIYRLSRIQK</sequence>
<gene>
    <name evidence="2" type="ORF">AOG55_04755</name>
</gene>
<feature type="transmembrane region" description="Helical" evidence="1">
    <location>
        <begin position="104"/>
        <end position="128"/>
    </location>
</feature>
<keyword evidence="1" id="KW-1133">Transmembrane helix</keyword>